<evidence type="ECO:0000259" key="5">
    <source>
        <dbReference type="Pfam" id="PF03668"/>
    </source>
</evidence>
<dbReference type="Pfam" id="PF22740">
    <property type="entry name" value="PapZ_C"/>
    <property type="match status" value="1"/>
</dbReference>
<evidence type="ECO:0000256" key="3">
    <source>
        <dbReference type="ARBA" id="ARBA00023134"/>
    </source>
</evidence>
<proteinExistence type="predicted"/>
<sequence>MLKKRYNEVRRRHPLGESGDANTGVKRERVFLQPLRNRANYILDTSDIKPKDFPGMIAKVLPEYESKTFTLLFCSFGYKRGVPVDADFVLDMRFLPNPFYVEELRPLSGMDAAVQEYVFLQKFVPEFLKGIENMLTQMIPLYIEQDKHILRVCFGCTGGRHRSVAAAEEMAKRFAGKGMNIRVYHRDLGSEAAEIKERFENS</sequence>
<dbReference type="InterPro" id="IPR053930">
    <property type="entry name" value="RapZ-like_N"/>
</dbReference>
<feature type="domain" description="RapZ-like N-terminal" evidence="5">
    <location>
        <begin position="2"/>
        <end position="61"/>
    </location>
</feature>
<evidence type="ECO:0000256" key="4">
    <source>
        <dbReference type="SAM" id="MobiDB-lite"/>
    </source>
</evidence>
<evidence type="ECO:0000259" key="6">
    <source>
        <dbReference type="Pfam" id="PF22740"/>
    </source>
</evidence>
<dbReference type="PANTHER" id="PTHR30448">
    <property type="entry name" value="RNASE ADAPTER PROTEIN RAPZ"/>
    <property type="match status" value="1"/>
</dbReference>
<dbReference type="InterPro" id="IPR053931">
    <property type="entry name" value="RapZ_C"/>
</dbReference>
<dbReference type="Pfam" id="PF03668">
    <property type="entry name" value="RapZ-like_N"/>
    <property type="match status" value="1"/>
</dbReference>
<evidence type="ECO:0000256" key="2">
    <source>
        <dbReference type="ARBA" id="ARBA00022840"/>
    </source>
</evidence>
<organism evidence="7">
    <name type="scientific">bioreactor metagenome</name>
    <dbReference type="NCBI Taxonomy" id="1076179"/>
    <lineage>
        <taxon>unclassified sequences</taxon>
        <taxon>metagenomes</taxon>
        <taxon>ecological metagenomes</taxon>
    </lineage>
</organism>
<dbReference type="InterPro" id="IPR005337">
    <property type="entry name" value="RapZ-like"/>
</dbReference>
<keyword evidence="2" id="KW-0067">ATP-binding</keyword>
<dbReference type="PANTHER" id="PTHR30448:SF0">
    <property type="entry name" value="RNASE ADAPTER PROTEIN RAPZ"/>
    <property type="match status" value="1"/>
</dbReference>
<dbReference type="AlphaFoldDB" id="A0A645G185"/>
<dbReference type="EMBL" id="VSSQ01065208">
    <property type="protein sequence ID" value="MPN17953.1"/>
    <property type="molecule type" value="Genomic_DNA"/>
</dbReference>
<protein>
    <submittedName>
        <fullName evidence="7">Nucleotide-binding protein</fullName>
    </submittedName>
</protein>
<accession>A0A645G185</accession>
<gene>
    <name evidence="7" type="ORF">SDC9_165311</name>
</gene>
<dbReference type="GO" id="GO:0005524">
    <property type="term" value="F:ATP binding"/>
    <property type="evidence" value="ECO:0007669"/>
    <property type="project" value="UniProtKB-KW"/>
</dbReference>
<name>A0A645G185_9ZZZZ</name>
<feature type="region of interest" description="Disordered" evidence="4">
    <location>
        <begin position="1"/>
        <end position="22"/>
    </location>
</feature>
<evidence type="ECO:0000313" key="7">
    <source>
        <dbReference type="EMBL" id="MPN17953.1"/>
    </source>
</evidence>
<comment type="caution">
    <text evidence="7">The sequence shown here is derived from an EMBL/GenBank/DDBJ whole genome shotgun (WGS) entry which is preliminary data.</text>
</comment>
<keyword evidence="1" id="KW-0547">Nucleotide-binding</keyword>
<feature type="domain" description="RapZ C-terminal" evidence="6">
    <location>
        <begin position="70"/>
        <end position="188"/>
    </location>
</feature>
<dbReference type="GO" id="GO:0005525">
    <property type="term" value="F:GTP binding"/>
    <property type="evidence" value="ECO:0007669"/>
    <property type="project" value="UniProtKB-KW"/>
</dbReference>
<evidence type="ECO:0000256" key="1">
    <source>
        <dbReference type="ARBA" id="ARBA00022741"/>
    </source>
</evidence>
<reference evidence="7" key="1">
    <citation type="submission" date="2019-08" db="EMBL/GenBank/DDBJ databases">
        <authorList>
            <person name="Kucharzyk K."/>
            <person name="Murdoch R.W."/>
            <person name="Higgins S."/>
            <person name="Loffler F."/>
        </authorList>
    </citation>
    <scope>NUCLEOTIDE SEQUENCE</scope>
</reference>
<keyword evidence="3" id="KW-0342">GTP-binding</keyword>